<comment type="caution">
    <text evidence="1">The sequence shown here is derived from an EMBL/GenBank/DDBJ whole genome shotgun (WGS) entry which is preliminary data.</text>
</comment>
<dbReference type="EMBL" id="MU393445">
    <property type="protein sequence ID" value="KAI4867627.1"/>
    <property type="molecule type" value="Genomic_DNA"/>
</dbReference>
<protein>
    <submittedName>
        <fullName evidence="1">Uncharacterized protein</fullName>
    </submittedName>
</protein>
<keyword evidence="2" id="KW-1185">Reference proteome</keyword>
<evidence type="ECO:0000313" key="2">
    <source>
        <dbReference type="Proteomes" id="UP001497700"/>
    </source>
</evidence>
<organism evidence="1 2">
    <name type="scientific">Hypoxylon rubiginosum</name>
    <dbReference type="NCBI Taxonomy" id="110542"/>
    <lineage>
        <taxon>Eukaryota</taxon>
        <taxon>Fungi</taxon>
        <taxon>Dikarya</taxon>
        <taxon>Ascomycota</taxon>
        <taxon>Pezizomycotina</taxon>
        <taxon>Sordariomycetes</taxon>
        <taxon>Xylariomycetidae</taxon>
        <taxon>Xylariales</taxon>
        <taxon>Hypoxylaceae</taxon>
        <taxon>Hypoxylon</taxon>
    </lineage>
</organism>
<reference evidence="1 2" key="1">
    <citation type="journal article" date="2022" name="New Phytol.">
        <title>Ecological generalism drives hyperdiversity of secondary metabolite gene clusters in xylarialean endophytes.</title>
        <authorList>
            <person name="Franco M.E.E."/>
            <person name="Wisecaver J.H."/>
            <person name="Arnold A.E."/>
            <person name="Ju Y.M."/>
            <person name="Slot J.C."/>
            <person name="Ahrendt S."/>
            <person name="Moore L.P."/>
            <person name="Eastman K.E."/>
            <person name="Scott K."/>
            <person name="Konkel Z."/>
            <person name="Mondo S.J."/>
            <person name="Kuo A."/>
            <person name="Hayes R.D."/>
            <person name="Haridas S."/>
            <person name="Andreopoulos B."/>
            <person name="Riley R."/>
            <person name="LaButti K."/>
            <person name="Pangilinan J."/>
            <person name="Lipzen A."/>
            <person name="Amirebrahimi M."/>
            <person name="Yan J."/>
            <person name="Adam C."/>
            <person name="Keymanesh K."/>
            <person name="Ng V."/>
            <person name="Louie K."/>
            <person name="Northen T."/>
            <person name="Drula E."/>
            <person name="Henrissat B."/>
            <person name="Hsieh H.M."/>
            <person name="Youens-Clark K."/>
            <person name="Lutzoni F."/>
            <person name="Miadlikowska J."/>
            <person name="Eastwood D.C."/>
            <person name="Hamelin R.C."/>
            <person name="Grigoriev I.V."/>
            <person name="U'Ren J.M."/>
        </authorList>
    </citation>
    <scope>NUCLEOTIDE SEQUENCE [LARGE SCALE GENOMIC DNA]</scope>
    <source>
        <strain evidence="1 2">CBS 119005</strain>
    </source>
</reference>
<evidence type="ECO:0000313" key="1">
    <source>
        <dbReference type="EMBL" id="KAI4867627.1"/>
    </source>
</evidence>
<name>A0ACB9Z833_9PEZI</name>
<proteinExistence type="predicted"/>
<gene>
    <name evidence="1" type="ORF">F4820DRAFT_191307</name>
</gene>
<dbReference type="Proteomes" id="UP001497700">
    <property type="component" value="Unassembled WGS sequence"/>
</dbReference>
<accession>A0ACB9Z833</accession>
<sequence length="174" mass="19471">MAPRCRAPLATSFDRCGCTDQTRRSMRPFPSLPFTCSGAVARSFRFIEYRAGPTAQGRPLAPTSATRRKPNSNEEARGEENHTPMTTRLSSSPRRKTRCCGVQATAPVTGRVADDGERRIKETRSRARLSPTNMSTLSANLQDWPGLAGRHNANYRYEKLTSYRIAQLDKHREA</sequence>